<sequence length="216" mass="23281">MAIYRFISDSATTFFKDPADPAFSPGDTAVEVTNPFTFWPQITNPALTDQPEYVWSEDPVSLSSAENGEIVDFGSAAESDGLAVGIDLDFTIPVHLTVFADNAFQGTLRIQGLDLLGIVLFEDEIPISGGVFDLNTGLSPTDDWKIVYQFSDEVVVPVVLPIGTTIRFDLNISAMNYAQTDGTPETNPAAIQFLLELSDLPAGLTFTPDVPEVIGV</sequence>
<accession>A0AAC9RJZ7</accession>
<organism evidence="2 4">
    <name type="scientific">Clostridium formicaceticum</name>
    <dbReference type="NCBI Taxonomy" id="1497"/>
    <lineage>
        <taxon>Bacteria</taxon>
        <taxon>Bacillati</taxon>
        <taxon>Bacillota</taxon>
        <taxon>Clostridia</taxon>
        <taxon>Eubacteriales</taxon>
        <taxon>Clostridiaceae</taxon>
        <taxon>Clostridium</taxon>
    </lineage>
</organism>
<evidence type="ECO:0000313" key="3">
    <source>
        <dbReference type="Proteomes" id="UP000177894"/>
    </source>
</evidence>
<dbReference type="KEGG" id="cfm:BJL90_14670"/>
<dbReference type="EMBL" id="CP020559">
    <property type="protein sequence ID" value="ARE87476.1"/>
    <property type="molecule type" value="Genomic_DNA"/>
</dbReference>
<reference evidence="2 4" key="2">
    <citation type="submission" date="2017-03" db="EMBL/GenBank/DDBJ databases">
        <title>Complete sequence of Clostridium formicaceticum DSM 92.</title>
        <authorList>
            <person name="Poehlein A."/>
            <person name="Karl M."/>
            <person name="Bengelsdorf F.R."/>
            <person name="Duerre P."/>
            <person name="Daniel R."/>
        </authorList>
    </citation>
    <scope>NUCLEOTIDE SEQUENCE [LARGE SCALE GENOMIC DNA]</scope>
    <source>
        <strain evidence="2 4">DSM 92</strain>
    </source>
</reference>
<dbReference type="Proteomes" id="UP000177894">
    <property type="component" value="Chromosome"/>
</dbReference>
<reference evidence="1 3" key="1">
    <citation type="submission" date="2016-10" db="EMBL/GenBank/DDBJ databases">
        <title>Complete Genome Sequence of Acetogen Clostridium formicoaceticum ATCC 27076.</title>
        <authorList>
            <person name="Bao T."/>
            <person name="Cheng C."/>
            <person name="Zhao J."/>
            <person name="Yang S.-T."/>
            <person name="Wang J."/>
            <person name="Wang M."/>
        </authorList>
    </citation>
    <scope>NUCLEOTIDE SEQUENCE [LARGE SCALE GENOMIC DNA]</scope>
    <source>
        <strain evidence="1 3">ATCC 27076</strain>
    </source>
</reference>
<dbReference type="AlphaFoldDB" id="A0AAC9RJZ7"/>
<evidence type="ECO:0000313" key="2">
    <source>
        <dbReference type="EMBL" id="ARE87476.1"/>
    </source>
</evidence>
<proteinExistence type="predicted"/>
<dbReference type="EMBL" id="CP017603">
    <property type="protein sequence ID" value="AOY76990.1"/>
    <property type="molecule type" value="Genomic_DNA"/>
</dbReference>
<dbReference type="RefSeq" id="WP_070969566.1">
    <property type="nucleotide sequence ID" value="NZ_CP017603.1"/>
</dbReference>
<protein>
    <submittedName>
        <fullName evidence="2">Uncharacterized protein</fullName>
    </submittedName>
</protein>
<keyword evidence="3" id="KW-1185">Reference proteome</keyword>
<gene>
    <name evidence="1" type="ORF">BJL90_14670</name>
    <name evidence="2" type="ORF">CLFO_18760</name>
</gene>
<evidence type="ECO:0000313" key="1">
    <source>
        <dbReference type="EMBL" id="AOY76990.1"/>
    </source>
</evidence>
<dbReference type="Proteomes" id="UP000192478">
    <property type="component" value="Chromosome"/>
</dbReference>
<evidence type="ECO:0000313" key="4">
    <source>
        <dbReference type="Proteomes" id="UP000192478"/>
    </source>
</evidence>
<name>A0AAC9RJZ7_9CLOT</name>